<dbReference type="InterPro" id="IPR024047">
    <property type="entry name" value="MM3350-like_sf"/>
</dbReference>
<dbReference type="PANTHER" id="PTHR41878:SF1">
    <property type="entry name" value="TNPR PROTEIN"/>
    <property type="match status" value="1"/>
</dbReference>
<organism evidence="2 3">
    <name type="scientific">Falsibacillus albus</name>
    <dbReference type="NCBI Taxonomy" id="2478915"/>
    <lineage>
        <taxon>Bacteria</taxon>
        <taxon>Bacillati</taxon>
        <taxon>Bacillota</taxon>
        <taxon>Bacilli</taxon>
        <taxon>Bacillales</taxon>
        <taxon>Bacillaceae</taxon>
        <taxon>Falsibacillus</taxon>
    </lineage>
</organism>
<dbReference type="Pfam" id="PF07929">
    <property type="entry name" value="PRiA4_ORF3"/>
    <property type="match status" value="1"/>
</dbReference>
<dbReference type="SUPFAM" id="SSF159941">
    <property type="entry name" value="MM3350-like"/>
    <property type="match status" value="1"/>
</dbReference>
<feature type="domain" description="Plasmid pRiA4b Orf3-like" evidence="1">
    <location>
        <begin position="78"/>
        <end position="155"/>
    </location>
</feature>
<gene>
    <name evidence="2" type="ORF">D9X91_07070</name>
</gene>
<name>A0A3L7K7Z4_9BACI</name>
<dbReference type="EMBL" id="RCVZ01000003">
    <property type="protein sequence ID" value="RLQ96852.1"/>
    <property type="molecule type" value="Genomic_DNA"/>
</dbReference>
<evidence type="ECO:0000313" key="2">
    <source>
        <dbReference type="EMBL" id="RLQ96852.1"/>
    </source>
</evidence>
<dbReference type="PANTHER" id="PTHR41878">
    <property type="entry name" value="LEXA REPRESSOR-RELATED"/>
    <property type="match status" value="1"/>
</dbReference>
<evidence type="ECO:0000313" key="3">
    <source>
        <dbReference type="Proteomes" id="UP000276770"/>
    </source>
</evidence>
<reference evidence="2 3" key="1">
    <citation type="submission" date="2018-10" db="EMBL/GenBank/DDBJ databases">
        <title>Falsibacillus sp. genome draft.</title>
        <authorList>
            <person name="Shi S."/>
        </authorList>
    </citation>
    <scope>NUCLEOTIDE SEQUENCE [LARGE SCALE GENOMIC DNA]</scope>
    <source>
        <strain evidence="2 3">GY 10110</strain>
    </source>
</reference>
<dbReference type="AlphaFoldDB" id="A0A3L7K7Z4"/>
<keyword evidence="3" id="KW-1185">Reference proteome</keyword>
<dbReference type="Proteomes" id="UP000276770">
    <property type="component" value="Unassembled WGS sequence"/>
</dbReference>
<proteinExistence type="predicted"/>
<evidence type="ECO:0000259" key="1">
    <source>
        <dbReference type="Pfam" id="PF07929"/>
    </source>
</evidence>
<dbReference type="Gene3D" id="3.10.290.30">
    <property type="entry name" value="MM3350-like"/>
    <property type="match status" value="1"/>
</dbReference>
<protein>
    <submittedName>
        <fullName evidence="2">Plasmid pRiA4b ORF-3 family protein</fullName>
    </submittedName>
</protein>
<comment type="caution">
    <text evidence="2">The sequence shown here is derived from an EMBL/GenBank/DDBJ whole genome shotgun (WGS) entry which is preliminary data.</text>
</comment>
<sequence>MHNFRMGFLHRNDFCKELMIMDLEKMLKSMMTSDQFNNLPKDQQELIQNLLTSKPVTSEVPYAKNYDEKKLKRPVKKQIYQLKISLKGAKPPIWRRVLVPNSVSLHELHSIIQIVMDWSDSHLYGFVNKKNAWFEPVYEDDFGDFKEKYDSQKVYLGCP</sequence>
<dbReference type="InterPro" id="IPR012912">
    <property type="entry name" value="Plasmid_pRiA4b_Orf3-like"/>
</dbReference>
<accession>A0A3L7K7Z4</accession>